<feature type="signal peptide" evidence="1">
    <location>
        <begin position="1"/>
        <end position="27"/>
    </location>
</feature>
<feature type="chain" id="PRO_5043806901" description="DUF4189 domain-containing protein" evidence="1">
    <location>
        <begin position="28"/>
        <end position="159"/>
    </location>
</feature>
<evidence type="ECO:0000313" key="3">
    <source>
        <dbReference type="EMBL" id="BAV98440.1"/>
    </source>
</evidence>
<dbReference type="InterPro" id="IPR025240">
    <property type="entry name" value="DUF4189"/>
</dbReference>
<accession>A0AAU9AMS7</accession>
<dbReference type="Pfam" id="PF13827">
    <property type="entry name" value="DUF4189"/>
    <property type="match status" value="1"/>
</dbReference>
<proteinExistence type="predicted"/>
<evidence type="ECO:0000259" key="2">
    <source>
        <dbReference type="Pfam" id="PF13827"/>
    </source>
</evidence>
<dbReference type="AlphaFoldDB" id="A0AAU9AMS7"/>
<gene>
    <name evidence="3" type="ORF">LEN_2953</name>
</gene>
<dbReference type="EMBL" id="AP014940">
    <property type="protein sequence ID" value="BAV98440.1"/>
    <property type="molecule type" value="Genomic_DNA"/>
</dbReference>
<sequence length="159" mass="17154">MTPMRSDTFAASLIALAILFVSPPAMSCPAGSVLQKGNGWEGCVNISGGASEPLWADRWGAIAIDEASSAFGSSSAEVSKRKAEKYALSMCRKKGGQNCTVTVSYYNQCISYVTGTNWPFIRTDSSIREAESNSLDRCQREDGGCRLIYSACSLQERIQ</sequence>
<dbReference type="Proteomes" id="UP000218824">
    <property type="component" value="Chromosome"/>
</dbReference>
<evidence type="ECO:0000313" key="4">
    <source>
        <dbReference type="Proteomes" id="UP000218824"/>
    </source>
</evidence>
<evidence type="ECO:0000256" key="1">
    <source>
        <dbReference type="SAM" id="SignalP"/>
    </source>
</evidence>
<organism evidence="3 4">
    <name type="scientific">Lysobacter enzymogenes</name>
    <dbReference type="NCBI Taxonomy" id="69"/>
    <lineage>
        <taxon>Bacteria</taxon>
        <taxon>Pseudomonadati</taxon>
        <taxon>Pseudomonadota</taxon>
        <taxon>Gammaproteobacteria</taxon>
        <taxon>Lysobacterales</taxon>
        <taxon>Lysobacteraceae</taxon>
        <taxon>Lysobacter</taxon>
    </lineage>
</organism>
<reference evidence="3 4" key="1">
    <citation type="journal article" date="2017" name="DNA Res.">
        <title>Complete genome sequence and expression profile of the commercial lytic enzyme producer Lysobacter enzymogenes M497-1.</title>
        <authorList>
            <person name="Takami H."/>
            <person name="Toyoda A."/>
            <person name="Uchiyama I."/>
            <person name="Itoh T."/>
            <person name="Takaki Y."/>
            <person name="Arai W."/>
            <person name="Nishi S."/>
            <person name="Kawai M."/>
            <person name="Shinya K."/>
            <person name="Ikeda H."/>
        </authorList>
    </citation>
    <scope>NUCLEOTIDE SEQUENCE [LARGE SCALE GENOMIC DNA]</scope>
    <source>
        <strain evidence="3 4">M497-1</strain>
    </source>
</reference>
<protein>
    <recommendedName>
        <fullName evidence="2">DUF4189 domain-containing protein</fullName>
    </recommendedName>
</protein>
<name>A0AAU9AMS7_LYSEN</name>
<keyword evidence="1" id="KW-0732">Signal</keyword>
<feature type="domain" description="DUF4189" evidence="2">
    <location>
        <begin position="59"/>
        <end position="152"/>
    </location>
</feature>
<dbReference type="KEGG" id="lem:LEN_2953"/>